<name>A0ABR0P1H3_GOSAR</name>
<dbReference type="Proteomes" id="UP001358586">
    <property type="component" value="Chromosome 8"/>
</dbReference>
<accession>A0ABR0P1H3</accession>
<reference evidence="1 2" key="1">
    <citation type="submission" date="2023-03" db="EMBL/GenBank/DDBJ databases">
        <title>WGS of Gossypium arboreum.</title>
        <authorList>
            <person name="Yu D."/>
        </authorList>
    </citation>
    <scope>NUCLEOTIDE SEQUENCE [LARGE SCALE GENOMIC DNA]</scope>
    <source>
        <tissue evidence="1">Leaf</tissue>
    </source>
</reference>
<proteinExistence type="predicted"/>
<gene>
    <name evidence="1" type="ORF">PVK06_027891</name>
</gene>
<sequence length="102" mass="12143">MEGIIDYLTERRGKWTRLANSEVPSKFNPAIMFLMANMWIQFIFTHLALTHNAFDVTAYQVVMLYSILQREQISYGYWMYEKMLKCILDVLLTFDYHSMPST</sequence>
<protein>
    <submittedName>
        <fullName evidence="1">Uncharacterized protein</fullName>
    </submittedName>
</protein>
<evidence type="ECO:0000313" key="2">
    <source>
        <dbReference type="Proteomes" id="UP001358586"/>
    </source>
</evidence>
<organism evidence="1 2">
    <name type="scientific">Gossypium arboreum</name>
    <name type="common">Tree cotton</name>
    <name type="synonym">Gossypium nanking</name>
    <dbReference type="NCBI Taxonomy" id="29729"/>
    <lineage>
        <taxon>Eukaryota</taxon>
        <taxon>Viridiplantae</taxon>
        <taxon>Streptophyta</taxon>
        <taxon>Embryophyta</taxon>
        <taxon>Tracheophyta</taxon>
        <taxon>Spermatophyta</taxon>
        <taxon>Magnoliopsida</taxon>
        <taxon>eudicotyledons</taxon>
        <taxon>Gunneridae</taxon>
        <taxon>Pentapetalae</taxon>
        <taxon>rosids</taxon>
        <taxon>malvids</taxon>
        <taxon>Malvales</taxon>
        <taxon>Malvaceae</taxon>
        <taxon>Malvoideae</taxon>
        <taxon>Gossypium</taxon>
    </lineage>
</organism>
<keyword evidence="2" id="KW-1185">Reference proteome</keyword>
<dbReference type="EMBL" id="JARKNE010000008">
    <property type="protein sequence ID" value="KAK5812461.1"/>
    <property type="molecule type" value="Genomic_DNA"/>
</dbReference>
<evidence type="ECO:0000313" key="1">
    <source>
        <dbReference type="EMBL" id="KAK5812461.1"/>
    </source>
</evidence>
<comment type="caution">
    <text evidence="1">The sequence shown here is derived from an EMBL/GenBank/DDBJ whole genome shotgun (WGS) entry which is preliminary data.</text>
</comment>